<evidence type="ECO:0000313" key="2">
    <source>
        <dbReference type="Proteomes" id="UP000249661"/>
    </source>
</evidence>
<name>A0ACD1GYX5_9EURO</name>
<protein>
    <submittedName>
        <fullName evidence="1">Uncharacterized protein</fullName>
    </submittedName>
</protein>
<accession>A0ACD1GYX5</accession>
<dbReference type="Proteomes" id="UP000249661">
    <property type="component" value="Unassembled WGS sequence"/>
</dbReference>
<keyword evidence="2" id="KW-1185">Reference proteome</keyword>
<proteinExistence type="predicted"/>
<sequence>MFDAKEIILATYLYKPKSSIPEWQKSNAGSERSSTGTTANPSADDNDTEERPALLDQAAKFLQDDSIRDAPIERKRTFLESKGLRNDEIDLLLSQSPEESSTSEELSSNPEVANNHEAPSSSSSSSSSSASTPHSSPSSTATTATTTSPTPPPPRDIPPIITYPEFLTTPATQPPLITLRSTLYTLYGAAGLATTFYAASEYLVKPMIAQLTAARRDLAETTTTNLRTLNTKLESVVSTIPPPPSSTNAPANPEGGADDEDTESITSDPTELFHRDVAVQTSPSPSPSPNPQLEPTQPSLITATTNEDPTPLAKARTHTARMHTLTAHLRSLTDTDHAASELDTALRAKLNDLHHYLDTYIYSKPGAGAMFNPMAGYGVFSTPGMDATNTSGTNGNAGLGLGKGEEDAIANFRTEIRGVKGALLSARNFPAGGGGSRGAGAAGRALGGGSAGVPGRIGRPGSE</sequence>
<evidence type="ECO:0000313" key="1">
    <source>
        <dbReference type="EMBL" id="RAH66555.1"/>
    </source>
</evidence>
<organism evidence="1 2">
    <name type="scientific">Aspergillus aculeatinus CBS 121060</name>
    <dbReference type="NCBI Taxonomy" id="1448322"/>
    <lineage>
        <taxon>Eukaryota</taxon>
        <taxon>Fungi</taxon>
        <taxon>Dikarya</taxon>
        <taxon>Ascomycota</taxon>
        <taxon>Pezizomycotina</taxon>
        <taxon>Eurotiomycetes</taxon>
        <taxon>Eurotiomycetidae</taxon>
        <taxon>Eurotiales</taxon>
        <taxon>Aspergillaceae</taxon>
        <taxon>Aspergillus</taxon>
        <taxon>Aspergillus subgen. Circumdati</taxon>
    </lineage>
</organism>
<reference evidence="1" key="1">
    <citation type="submission" date="2018-02" db="EMBL/GenBank/DDBJ databases">
        <title>The genomes of Aspergillus section Nigri reveals drivers in fungal speciation.</title>
        <authorList>
            <consortium name="DOE Joint Genome Institute"/>
            <person name="Vesth T.C."/>
            <person name="Nybo J."/>
            <person name="Theobald S."/>
            <person name="Brandl J."/>
            <person name="Frisvad J.C."/>
            <person name="Nielsen K.F."/>
            <person name="Lyhne E.K."/>
            <person name="Kogle M.E."/>
            <person name="Kuo A."/>
            <person name="Riley R."/>
            <person name="Clum A."/>
            <person name="Nolan M."/>
            <person name="Lipzen A."/>
            <person name="Salamov A."/>
            <person name="Henrissat B."/>
            <person name="Wiebenga A."/>
            <person name="De vries R.P."/>
            <person name="Grigoriev I.V."/>
            <person name="Mortensen U.H."/>
            <person name="Andersen M.R."/>
            <person name="Baker S.E."/>
        </authorList>
    </citation>
    <scope>NUCLEOTIDE SEQUENCE</scope>
    <source>
        <strain evidence="1">CBS 121060</strain>
    </source>
</reference>
<gene>
    <name evidence="1" type="ORF">BO66DRAFT_422722</name>
</gene>
<dbReference type="EMBL" id="KZ824981">
    <property type="protein sequence ID" value="RAH66555.1"/>
    <property type="molecule type" value="Genomic_DNA"/>
</dbReference>